<keyword evidence="3" id="KW-0227">DNA damage</keyword>
<dbReference type="GO" id="GO:0008233">
    <property type="term" value="F:peptidase activity"/>
    <property type="evidence" value="ECO:0007669"/>
    <property type="project" value="UniProtKB-KW"/>
</dbReference>
<comment type="similarity">
    <text evidence="1 8">Belongs to the SOS response-associated peptidase family.</text>
</comment>
<evidence type="ECO:0000256" key="5">
    <source>
        <dbReference type="ARBA" id="ARBA00023124"/>
    </source>
</evidence>
<dbReference type="EMBL" id="JAEPBG010000016">
    <property type="protein sequence ID" value="MBK4737985.1"/>
    <property type="molecule type" value="Genomic_DNA"/>
</dbReference>
<evidence type="ECO:0000256" key="4">
    <source>
        <dbReference type="ARBA" id="ARBA00022801"/>
    </source>
</evidence>
<dbReference type="EC" id="3.4.-.-" evidence="8"/>
<accession>A0A934SWQ7</accession>
<evidence type="ECO:0000313" key="9">
    <source>
        <dbReference type="EMBL" id="MBK4737985.1"/>
    </source>
</evidence>
<sequence length="231" mass="26002">MCVNYLPVSRNTLEEMFEAPVQTGASWPDETYQDYLAPIILPDEAGRRIAVAASYGMVPKSQMPPGAKHFATMNARSETVGQLRSYASAWRAQQLCLVPMTAFYEPNWETGRHVRWRIGMADDAPFAVAGLYRRWREGEGSGYSFTQLTVNADAHPLMRRFHKPGDEKRSLVIVPWRDYDAWLSCRNPEEARSFLSLYPADAMAARPEPRLATKPMLRAAASSVPVNGDLF</sequence>
<keyword evidence="5" id="KW-0190">Covalent protein-DNA linkage</keyword>
<organism evidence="9 10">
    <name type="scientific">Noviherbaspirillum pedocola</name>
    <dbReference type="NCBI Taxonomy" id="2801341"/>
    <lineage>
        <taxon>Bacteria</taxon>
        <taxon>Pseudomonadati</taxon>
        <taxon>Pseudomonadota</taxon>
        <taxon>Betaproteobacteria</taxon>
        <taxon>Burkholderiales</taxon>
        <taxon>Oxalobacteraceae</taxon>
        <taxon>Noviherbaspirillum</taxon>
    </lineage>
</organism>
<dbReference type="GO" id="GO:0016829">
    <property type="term" value="F:lyase activity"/>
    <property type="evidence" value="ECO:0007669"/>
    <property type="project" value="UniProtKB-KW"/>
</dbReference>
<dbReference type="SUPFAM" id="SSF143081">
    <property type="entry name" value="BB1717-like"/>
    <property type="match status" value="1"/>
</dbReference>
<dbReference type="PANTHER" id="PTHR13604">
    <property type="entry name" value="DC12-RELATED"/>
    <property type="match status" value="1"/>
</dbReference>
<evidence type="ECO:0000256" key="1">
    <source>
        <dbReference type="ARBA" id="ARBA00008136"/>
    </source>
</evidence>
<gene>
    <name evidence="9" type="ORF">JJB74_25465</name>
</gene>
<evidence type="ECO:0000256" key="2">
    <source>
        <dbReference type="ARBA" id="ARBA00022670"/>
    </source>
</evidence>
<dbReference type="Gene3D" id="3.90.1680.10">
    <property type="entry name" value="SOS response associated peptidase-like"/>
    <property type="match status" value="1"/>
</dbReference>
<reference evidence="9" key="1">
    <citation type="submission" date="2021-01" db="EMBL/GenBank/DDBJ databases">
        <title>Genome sequence of strain Noviherbaspirillum sp. DKR-6.</title>
        <authorList>
            <person name="Chaudhary D.K."/>
        </authorList>
    </citation>
    <scope>NUCLEOTIDE SEQUENCE</scope>
    <source>
        <strain evidence="9">DKR-6</strain>
    </source>
</reference>
<keyword evidence="10" id="KW-1185">Reference proteome</keyword>
<dbReference type="AlphaFoldDB" id="A0A934SWQ7"/>
<dbReference type="GO" id="GO:0106300">
    <property type="term" value="P:protein-DNA covalent cross-linking repair"/>
    <property type="evidence" value="ECO:0007669"/>
    <property type="project" value="InterPro"/>
</dbReference>
<dbReference type="InterPro" id="IPR003738">
    <property type="entry name" value="SRAP"/>
</dbReference>
<evidence type="ECO:0000313" key="10">
    <source>
        <dbReference type="Proteomes" id="UP000622890"/>
    </source>
</evidence>
<dbReference type="RefSeq" id="WP_200596824.1">
    <property type="nucleotide sequence ID" value="NZ_JAEPBG010000016.1"/>
</dbReference>
<evidence type="ECO:0000256" key="3">
    <source>
        <dbReference type="ARBA" id="ARBA00022763"/>
    </source>
</evidence>
<keyword evidence="7" id="KW-0456">Lyase</keyword>
<protein>
    <recommendedName>
        <fullName evidence="8">Abasic site processing protein</fullName>
        <ecNumber evidence="8">3.4.-.-</ecNumber>
    </recommendedName>
</protein>
<keyword evidence="4 8" id="KW-0378">Hydrolase</keyword>
<comment type="caution">
    <text evidence="9">The sequence shown here is derived from an EMBL/GenBank/DDBJ whole genome shotgun (WGS) entry which is preliminary data.</text>
</comment>
<evidence type="ECO:0000256" key="8">
    <source>
        <dbReference type="RuleBase" id="RU364100"/>
    </source>
</evidence>
<dbReference type="Proteomes" id="UP000622890">
    <property type="component" value="Unassembled WGS sequence"/>
</dbReference>
<dbReference type="InterPro" id="IPR036590">
    <property type="entry name" value="SRAP-like"/>
</dbReference>
<evidence type="ECO:0000256" key="6">
    <source>
        <dbReference type="ARBA" id="ARBA00023125"/>
    </source>
</evidence>
<name>A0A934SWQ7_9BURK</name>
<proteinExistence type="inferred from homology"/>
<dbReference type="GO" id="GO:0003697">
    <property type="term" value="F:single-stranded DNA binding"/>
    <property type="evidence" value="ECO:0007669"/>
    <property type="project" value="InterPro"/>
</dbReference>
<keyword evidence="2 8" id="KW-0645">Protease</keyword>
<keyword evidence="6" id="KW-0238">DNA-binding</keyword>
<dbReference type="PANTHER" id="PTHR13604:SF0">
    <property type="entry name" value="ABASIC SITE PROCESSING PROTEIN HMCES"/>
    <property type="match status" value="1"/>
</dbReference>
<dbReference type="GO" id="GO:0006508">
    <property type="term" value="P:proteolysis"/>
    <property type="evidence" value="ECO:0007669"/>
    <property type="project" value="UniProtKB-KW"/>
</dbReference>
<dbReference type="Pfam" id="PF02586">
    <property type="entry name" value="SRAP"/>
    <property type="match status" value="1"/>
</dbReference>
<evidence type="ECO:0000256" key="7">
    <source>
        <dbReference type="ARBA" id="ARBA00023239"/>
    </source>
</evidence>